<protein>
    <recommendedName>
        <fullName evidence="1">SnoaL-like domain-containing protein</fullName>
    </recommendedName>
</protein>
<dbReference type="RefSeq" id="WP_338395481.1">
    <property type="nucleotide sequence ID" value="NZ_AP025317.1"/>
</dbReference>
<dbReference type="Pfam" id="PF12680">
    <property type="entry name" value="SnoaL_2"/>
    <property type="match status" value="1"/>
</dbReference>
<reference evidence="2 3" key="1">
    <citation type="submission" date="2021-12" db="EMBL/GenBank/DDBJ databases">
        <title>Genome sequencing of bacteria with rrn-lacking chromosome and rrn-plasmid.</title>
        <authorList>
            <person name="Anda M."/>
            <person name="Iwasaki W."/>
        </authorList>
    </citation>
    <scope>NUCLEOTIDE SEQUENCE [LARGE SCALE GENOMIC DNA]</scope>
    <source>
        <strain evidence="2 3">DSM 100852</strain>
        <plasmid evidence="2 3">pFA3</plasmid>
    </source>
</reference>
<name>A0AAU9CJ31_9BACT</name>
<keyword evidence="2" id="KW-0614">Plasmid</keyword>
<accession>A0AAU9CJ31</accession>
<feature type="domain" description="SnoaL-like" evidence="1">
    <location>
        <begin position="12"/>
        <end position="106"/>
    </location>
</feature>
<dbReference type="InterPro" id="IPR032710">
    <property type="entry name" value="NTF2-like_dom_sf"/>
</dbReference>
<keyword evidence="3" id="KW-1185">Reference proteome</keyword>
<dbReference type="EMBL" id="AP025317">
    <property type="protein sequence ID" value="BDD12126.1"/>
    <property type="molecule type" value="Genomic_DNA"/>
</dbReference>
<dbReference type="AlphaFoldDB" id="A0AAU9CJ31"/>
<dbReference type="InterPro" id="IPR037401">
    <property type="entry name" value="SnoaL-like"/>
</dbReference>
<proteinExistence type="predicted"/>
<organism evidence="2 3">
    <name type="scientific">Fulvitalea axinellae</name>
    <dbReference type="NCBI Taxonomy" id="1182444"/>
    <lineage>
        <taxon>Bacteria</taxon>
        <taxon>Pseudomonadati</taxon>
        <taxon>Bacteroidota</taxon>
        <taxon>Cytophagia</taxon>
        <taxon>Cytophagales</taxon>
        <taxon>Persicobacteraceae</taxon>
        <taxon>Fulvitalea</taxon>
    </lineage>
</organism>
<evidence type="ECO:0000313" key="2">
    <source>
        <dbReference type="EMBL" id="BDD12126.1"/>
    </source>
</evidence>
<dbReference type="Proteomes" id="UP001348817">
    <property type="component" value="Plasmid pFA3"/>
</dbReference>
<dbReference type="Gene3D" id="3.10.450.50">
    <property type="match status" value="2"/>
</dbReference>
<geneLocation type="plasmid" evidence="2 3">
    <name>pFA3</name>
</geneLocation>
<sequence length="249" mass="28027">MENKNKRLILDFYPRVFGSYDFDFADSVISDDYIQHNPIVKTGKAGFMEFLTFLEKLPKPESPKKPFVRLICDGDFVAVHLQVEFMGKENAVLDLYRLENGKLAEHWDAVREIVGEGKNGNPVVIGPTVQTQEGNTEDNKATVSTLHKELATNNFESAYAFLAPDLIQHDPDIANGVDSFINYFRKCQRLATHRVIGEGDFVVTQSSAVLKGKPHVIYGIYRLSEGKIAEYWSVKQAVPEQMAHSNGMI</sequence>
<dbReference type="SUPFAM" id="SSF54427">
    <property type="entry name" value="NTF2-like"/>
    <property type="match status" value="2"/>
</dbReference>
<evidence type="ECO:0000259" key="1">
    <source>
        <dbReference type="Pfam" id="PF12680"/>
    </source>
</evidence>
<dbReference type="KEGG" id="fax:FUAX_45580"/>
<evidence type="ECO:0000313" key="3">
    <source>
        <dbReference type="Proteomes" id="UP001348817"/>
    </source>
</evidence>
<gene>
    <name evidence="2" type="ORF">FUAX_45580</name>
</gene>